<dbReference type="OrthoDB" id="10478373at2759"/>
<evidence type="ECO:0000313" key="3">
    <source>
        <dbReference type="EMBL" id="CAG2254445.1"/>
    </source>
</evidence>
<evidence type="ECO:0000256" key="1">
    <source>
        <dbReference type="SAM" id="Coils"/>
    </source>
</evidence>
<sequence>MSKSIRDLCESIYTQRSEQSAEMTTSLNNLTTIPLMVEYISSHIFELKSRNSHTMVVENERLLTIIKDLEKQILEAKESLRNHQTVLEENEHLHTQVEILEKQLKDMKESLGNHETILVENERMHTKIKDLEKQKTEMKEYFGNQQTMLEANKYRYKIEDLEKQETEMKESLRNTTADLEKHVHIQTKIEAQIDELKTSYKSDRAEKEKLEEELRIIKNKREEEGAFLKDKSELLSTLNILHTSVIQLKTREGQAPDRTNIATDTKSAQSVIEFALNHMFEMNERLVKLDEIANQTDLPNKGTDVSEDARTNTAMLSRELHESINKELEQLKIDNVTLRQKLKDLEANQTINESTSSAAAEKTNIIKIESELQSKNKELEKLEHLNVTLKQKVDYLEKQCYEFEQVNNKIDEQFQSVCKEKDELKHRIESIEPQFNQKEKDVEKMKIYLFEKEKEISKMQQDRDNRIHSAQQLHNQLDQKNKTISQLQRVSEQQKESNKNNEEAITALRKEKDDLQTRLSSVAGEKLTKGNPSITDLGDPNRPMKISEKYGELYDNEWTDAMDNNKAVKECYKELNDAEIEEIIICHLHRLLKVDLHQNRCCYKDCLENADEQMQTLGRAFAETMCITVNSGEVLNMPVCKEASVFRRAKSVEYAKYLFENQIVDEMTAILHNLWKEEFCIMFLSRWSAVMLGLKKYETKLQEMNILKFKETKGILLKTESGVRQYFRNKIIKDDSLSTCLCSDSDVSEFETVNDPHSSVHYDISDDEVLEDGFVNIVQLQKDDGNEKPISEELKYVTKEIERLKKGTDELIRTREKTAEGKLEILRPLNPSEESIVHMGSRILLGIKDSLPTDSSSISDVVDFVLDHISKLNGNLASIQYVLQIEKDKLEDLTITQTETNRTNKQLKHVIEEQKKNILVLNNEIKSRKEQRQRQEDLNDDVNNKFKELQERTRRYQLEKNQTEERYQLACKEKDDLKLRIQQAFYQINQKEKAITDLEKMNRHQKDTIIAKEEVITVLRKEKDDLQTRLSSVAGEKLTKGKSSYYRSW</sequence>
<feature type="coiled-coil region" evidence="1">
    <location>
        <begin position="904"/>
        <end position="1008"/>
    </location>
</feature>
<accession>A0A8S3VI14</accession>
<feature type="coiled-coil region" evidence="1">
    <location>
        <begin position="59"/>
        <end position="220"/>
    </location>
</feature>
<dbReference type="EMBL" id="CAJPWZ010003244">
    <property type="protein sequence ID" value="CAG2254445.1"/>
    <property type="molecule type" value="Genomic_DNA"/>
</dbReference>
<comment type="caution">
    <text evidence="3">The sequence shown here is derived from an EMBL/GenBank/DDBJ whole genome shotgun (WGS) entry which is preliminary data.</text>
</comment>
<evidence type="ECO:0000313" key="4">
    <source>
        <dbReference type="Proteomes" id="UP000683360"/>
    </source>
</evidence>
<feature type="coiled-coil region" evidence="1">
    <location>
        <begin position="321"/>
        <end position="399"/>
    </location>
</feature>
<feature type="region of interest" description="Disordered" evidence="2">
    <location>
        <begin position="523"/>
        <end position="542"/>
    </location>
</feature>
<keyword evidence="1" id="KW-0175">Coiled coil</keyword>
<keyword evidence="4" id="KW-1185">Reference proteome</keyword>
<dbReference type="Proteomes" id="UP000683360">
    <property type="component" value="Unassembled WGS sequence"/>
</dbReference>
<dbReference type="AlphaFoldDB" id="A0A8S3VI14"/>
<evidence type="ECO:0000256" key="2">
    <source>
        <dbReference type="SAM" id="MobiDB-lite"/>
    </source>
</evidence>
<protein>
    <submittedName>
        <fullName evidence="3">Uncharacterized protein</fullName>
    </submittedName>
</protein>
<organism evidence="3 4">
    <name type="scientific">Mytilus edulis</name>
    <name type="common">Blue mussel</name>
    <dbReference type="NCBI Taxonomy" id="6550"/>
    <lineage>
        <taxon>Eukaryota</taxon>
        <taxon>Metazoa</taxon>
        <taxon>Spiralia</taxon>
        <taxon>Lophotrochozoa</taxon>
        <taxon>Mollusca</taxon>
        <taxon>Bivalvia</taxon>
        <taxon>Autobranchia</taxon>
        <taxon>Pteriomorphia</taxon>
        <taxon>Mytilida</taxon>
        <taxon>Mytiloidea</taxon>
        <taxon>Mytilidae</taxon>
        <taxon>Mytilinae</taxon>
        <taxon>Mytilus</taxon>
    </lineage>
</organism>
<gene>
    <name evidence="3" type="ORF">MEDL_65886</name>
</gene>
<proteinExistence type="predicted"/>
<reference evidence="3" key="1">
    <citation type="submission" date="2021-03" db="EMBL/GenBank/DDBJ databases">
        <authorList>
            <person name="Bekaert M."/>
        </authorList>
    </citation>
    <scope>NUCLEOTIDE SEQUENCE</scope>
</reference>
<name>A0A8S3VI14_MYTED</name>